<dbReference type="PANTHER" id="PTHR34595:SF7">
    <property type="entry name" value="SLL1039 PROTEIN"/>
    <property type="match status" value="1"/>
</dbReference>
<protein>
    <submittedName>
        <fullName evidence="2">Alpha-E domain-containing protein</fullName>
    </submittedName>
</protein>
<evidence type="ECO:0000259" key="1">
    <source>
        <dbReference type="Pfam" id="PF04168"/>
    </source>
</evidence>
<dbReference type="Proteomes" id="UP001501411">
    <property type="component" value="Unassembled WGS sequence"/>
</dbReference>
<dbReference type="RefSeq" id="WP_345229901.1">
    <property type="nucleotide sequence ID" value="NZ_BAABIQ010000002.1"/>
</dbReference>
<proteinExistence type="predicted"/>
<dbReference type="PANTHER" id="PTHR34595">
    <property type="entry name" value="BLR5612 PROTEIN"/>
    <property type="match status" value="1"/>
</dbReference>
<dbReference type="InterPro" id="IPR007296">
    <property type="entry name" value="DUF403"/>
</dbReference>
<gene>
    <name evidence="2" type="ORF">GCM10023231_02860</name>
</gene>
<dbReference type="InterPro" id="IPR051680">
    <property type="entry name" value="ATP-dep_Glu-Cys_Ligase-2"/>
</dbReference>
<dbReference type="Pfam" id="PF04168">
    <property type="entry name" value="Alpha-E"/>
    <property type="match status" value="1"/>
</dbReference>
<evidence type="ECO:0000313" key="3">
    <source>
        <dbReference type="Proteomes" id="UP001501411"/>
    </source>
</evidence>
<feature type="domain" description="DUF403" evidence="1">
    <location>
        <begin position="1"/>
        <end position="309"/>
    </location>
</feature>
<organism evidence="2 3">
    <name type="scientific">Olivibacter ginsenosidimutans</name>
    <dbReference type="NCBI Taxonomy" id="1176537"/>
    <lineage>
        <taxon>Bacteria</taxon>
        <taxon>Pseudomonadati</taxon>
        <taxon>Bacteroidota</taxon>
        <taxon>Sphingobacteriia</taxon>
        <taxon>Sphingobacteriales</taxon>
        <taxon>Sphingobacteriaceae</taxon>
        <taxon>Olivibacter</taxon>
    </lineage>
</organism>
<comment type="caution">
    <text evidence="2">The sequence shown here is derived from an EMBL/GenBank/DDBJ whole genome shotgun (WGS) entry which is preliminary data.</text>
</comment>
<name>A0ABP9ADA3_9SPHI</name>
<reference evidence="3" key="1">
    <citation type="journal article" date="2019" name="Int. J. Syst. Evol. Microbiol.">
        <title>The Global Catalogue of Microorganisms (GCM) 10K type strain sequencing project: providing services to taxonomists for standard genome sequencing and annotation.</title>
        <authorList>
            <consortium name="The Broad Institute Genomics Platform"/>
            <consortium name="The Broad Institute Genome Sequencing Center for Infectious Disease"/>
            <person name="Wu L."/>
            <person name="Ma J."/>
        </authorList>
    </citation>
    <scope>NUCLEOTIDE SEQUENCE [LARGE SCALE GENOMIC DNA]</scope>
    <source>
        <strain evidence="3">JCM 18200</strain>
    </source>
</reference>
<accession>A0ABP9ADA3</accession>
<evidence type="ECO:0000313" key="2">
    <source>
        <dbReference type="EMBL" id="GAA4779507.1"/>
    </source>
</evidence>
<dbReference type="EMBL" id="BAABIQ010000002">
    <property type="protein sequence ID" value="GAA4779507.1"/>
    <property type="molecule type" value="Genomic_DNA"/>
</dbReference>
<keyword evidence="3" id="KW-1185">Reference proteome</keyword>
<sequence length="311" mass="36784">MLSRIADSLFWLSRYMERVEGMLRLARTHYMYSLDTNQTNSSWKPILQIYTDLPDDKMAILENDNYAVLNYLLVGINNENSTKNIIQRARENARGIQDHITREVWEEVNAIYHTINRPFVGLKLASLEALEIIDLFIKHSMIYAGVADVTMQRGPGWDIMKLGKFVERGIETLVLTDKQFELFDYEDTKERDIIHWRFLLFSLAGYEAYLKTYRNNKHYQQVLQQVLFNPDFPHSVLYCLNQIDRSLTKVVGDNSHTEITDLRRIFGRMHSKVRFIDPHSLKETDLRTFFAELKQEFQQFNAKLQSIFFSY</sequence>